<dbReference type="STRING" id="4615.A0A199VF09"/>
<dbReference type="GO" id="GO:0005634">
    <property type="term" value="C:nucleus"/>
    <property type="evidence" value="ECO:0007669"/>
    <property type="project" value="UniProtKB-SubCell"/>
</dbReference>
<dbReference type="InterPro" id="IPR001394">
    <property type="entry name" value="Peptidase_C19_UCH"/>
</dbReference>
<dbReference type="InterPro" id="IPR044743">
    <property type="entry name" value="Ubl_USP48"/>
</dbReference>
<evidence type="ECO:0000259" key="16">
    <source>
        <dbReference type="PROSITE" id="PS50053"/>
    </source>
</evidence>
<proteinExistence type="inferred from homology"/>
<dbReference type="AlphaFoldDB" id="A0A199VF09"/>
<dbReference type="Gene3D" id="3.90.70.10">
    <property type="entry name" value="Cysteine proteinases"/>
    <property type="match status" value="1"/>
</dbReference>
<feature type="non-terminal residue" evidence="19">
    <location>
        <position position="1"/>
    </location>
</feature>
<dbReference type="InterPro" id="IPR029071">
    <property type="entry name" value="Ubiquitin-like_domsf"/>
</dbReference>
<dbReference type="PROSITE" id="PS50053">
    <property type="entry name" value="UBIQUITIN_2"/>
    <property type="match status" value="1"/>
</dbReference>
<keyword evidence="10" id="KW-0539">Nucleus</keyword>
<keyword evidence="9" id="KW-0788">Thiol protease</keyword>
<feature type="domain" description="Ubiquitin-like" evidence="16">
    <location>
        <begin position="711"/>
        <end position="785"/>
    </location>
</feature>
<evidence type="ECO:0000256" key="13">
    <source>
        <dbReference type="ARBA" id="ARBA00075174"/>
    </source>
</evidence>
<organism evidence="19 20">
    <name type="scientific">Ananas comosus</name>
    <name type="common">Pineapple</name>
    <name type="synonym">Ananas ananas</name>
    <dbReference type="NCBI Taxonomy" id="4615"/>
    <lineage>
        <taxon>Eukaryota</taxon>
        <taxon>Viridiplantae</taxon>
        <taxon>Streptophyta</taxon>
        <taxon>Embryophyta</taxon>
        <taxon>Tracheophyta</taxon>
        <taxon>Spermatophyta</taxon>
        <taxon>Magnoliopsida</taxon>
        <taxon>Liliopsida</taxon>
        <taxon>Poales</taxon>
        <taxon>Bromeliaceae</taxon>
        <taxon>Bromelioideae</taxon>
        <taxon>Ananas</taxon>
    </lineage>
</organism>
<keyword evidence="5" id="KW-0645">Protease</keyword>
<evidence type="ECO:0000256" key="14">
    <source>
        <dbReference type="ARBA" id="ARBA00078771"/>
    </source>
</evidence>
<dbReference type="InterPro" id="IPR050164">
    <property type="entry name" value="Peptidase_C19"/>
</dbReference>
<dbReference type="GO" id="GO:0004843">
    <property type="term" value="F:cysteine-type deubiquitinase activity"/>
    <property type="evidence" value="ECO:0007669"/>
    <property type="project" value="UniProtKB-EC"/>
</dbReference>
<evidence type="ECO:0000256" key="11">
    <source>
        <dbReference type="ARBA" id="ARBA00056392"/>
    </source>
</evidence>
<keyword evidence="6" id="KW-0677">Repeat</keyword>
<evidence type="ECO:0000259" key="18">
    <source>
        <dbReference type="PROSITE" id="PS51283"/>
    </source>
</evidence>
<dbReference type="Gene3D" id="3.30.2230.10">
    <property type="entry name" value="DUSP-like"/>
    <property type="match status" value="1"/>
</dbReference>
<feature type="domain" description="USP" evidence="17">
    <location>
        <begin position="80"/>
        <end position="382"/>
    </location>
</feature>
<accession>A0A199VF09</accession>
<evidence type="ECO:0000256" key="10">
    <source>
        <dbReference type="ARBA" id="ARBA00023242"/>
    </source>
</evidence>
<evidence type="ECO:0000256" key="8">
    <source>
        <dbReference type="ARBA" id="ARBA00022801"/>
    </source>
</evidence>
<dbReference type="InterPro" id="IPR000626">
    <property type="entry name" value="Ubiquitin-like_dom"/>
</dbReference>
<protein>
    <recommendedName>
        <fullName evidence="12">Ubiquitin carboxyl-terminal hydrolase 26</fullName>
        <ecNumber evidence="4">3.4.19.12</ecNumber>
    </recommendedName>
    <alternativeName>
        <fullName evidence="15">Deubiquitinating enzyme 26</fullName>
    </alternativeName>
    <alternativeName>
        <fullName evidence="13">Ubiquitin thioesterase 26</fullName>
    </alternativeName>
    <alternativeName>
        <fullName evidence="14">Ubiquitin-specific-processing protease 26</fullName>
    </alternativeName>
</protein>
<evidence type="ECO:0000313" key="19">
    <source>
        <dbReference type="EMBL" id="OAY75461.1"/>
    </source>
</evidence>
<keyword evidence="7" id="KW-0833">Ubl conjugation pathway</keyword>
<comment type="function">
    <text evidence="11">Recognizes and hydrolyzes the peptide bond at the C-terminal Gly of ubiquitin. Involved in the processing of poly-ubiquitin precursors as well as that of ubiquitinated proteins. Deubiquitinates H2BK143ub1 of histone H2B.</text>
</comment>
<keyword evidence="8 19" id="KW-0378">Hydrolase</keyword>
<evidence type="ECO:0000256" key="6">
    <source>
        <dbReference type="ARBA" id="ARBA00022737"/>
    </source>
</evidence>
<comment type="subcellular location">
    <subcellularLocation>
        <location evidence="2">Nucleus</location>
    </subcellularLocation>
</comment>
<name>A0A199VF09_ANACO</name>
<feature type="domain" description="DUSP" evidence="18">
    <location>
        <begin position="295"/>
        <end position="394"/>
    </location>
</feature>
<evidence type="ECO:0000259" key="17">
    <source>
        <dbReference type="PROSITE" id="PS50235"/>
    </source>
</evidence>
<dbReference type="CDD" id="cd01795">
    <property type="entry name" value="Ubl_USP48"/>
    <property type="match status" value="1"/>
</dbReference>
<evidence type="ECO:0000256" key="2">
    <source>
        <dbReference type="ARBA" id="ARBA00004123"/>
    </source>
</evidence>
<evidence type="ECO:0000256" key="5">
    <source>
        <dbReference type="ARBA" id="ARBA00022670"/>
    </source>
</evidence>
<reference evidence="19 20" key="1">
    <citation type="journal article" date="2016" name="DNA Res.">
        <title>The draft genome of MD-2 pineapple using hybrid error correction of long reads.</title>
        <authorList>
            <person name="Redwan R.M."/>
            <person name="Saidin A."/>
            <person name="Kumar S.V."/>
        </authorList>
    </citation>
    <scope>NUCLEOTIDE SEQUENCE [LARGE SCALE GENOMIC DNA]</scope>
    <source>
        <strain evidence="20">cv. MD2</strain>
        <tissue evidence="19">Leaf</tissue>
    </source>
</reference>
<evidence type="ECO:0000313" key="20">
    <source>
        <dbReference type="Proteomes" id="UP000092600"/>
    </source>
</evidence>
<dbReference type="PANTHER" id="PTHR24006:SF722">
    <property type="entry name" value="UBIQUITIN CARBOXYL-TERMINAL HYDROLASE 48"/>
    <property type="match status" value="1"/>
</dbReference>
<gene>
    <name evidence="19" type="ORF">ACMD2_18146</name>
</gene>
<dbReference type="FunFam" id="3.30.2230.10:FF:000006">
    <property type="entry name" value="Ubiquitin carboxyl-terminal hydrolase 26"/>
    <property type="match status" value="1"/>
</dbReference>
<dbReference type="InterPro" id="IPR035927">
    <property type="entry name" value="DUSP-like_sf"/>
</dbReference>
<dbReference type="PROSITE" id="PS00972">
    <property type="entry name" value="USP_1"/>
    <property type="match status" value="1"/>
</dbReference>
<dbReference type="PANTHER" id="PTHR24006">
    <property type="entry name" value="UBIQUITIN CARBOXYL-TERMINAL HYDROLASE"/>
    <property type="match status" value="1"/>
</dbReference>
<dbReference type="PROSITE" id="PS51283">
    <property type="entry name" value="DUSP"/>
    <property type="match status" value="2"/>
</dbReference>
<evidence type="ECO:0000256" key="1">
    <source>
        <dbReference type="ARBA" id="ARBA00000707"/>
    </source>
</evidence>
<dbReference type="Pfam" id="PF00443">
    <property type="entry name" value="UCH"/>
    <property type="match status" value="1"/>
</dbReference>
<sequence>KIHSTGQITNSDIRQLYSVWRPLCQGCRVNSKENPNCFCGLVPPPNGTRKAGLWQKMPDIIHSLGPNPNEDLRVLTDTPAGLTNLGATCYANSILQCLYMNTSFRNGIFSLEPDLLKQHPVLDQLAKLFAQLHSSKMAFIDSAPFVKTLELDNGVQQDSHEFLTLFLSLLERSLTHSMVDGAKSIVQDLFRGRVSHVTRCSVCGKESDASSKMEDFYELELNIKDLNSLDESLDDYLSVEELRGENQYFCESCGKRVDATRCIKLRSLPSVLNFQLKRYVFLPKTTTKKKITSAFSFPRQLSMGNRLSDQSDSLIYELSAILIHKGTAVNSDWLRQWADNITAPLCLDNSSIQCEHGKVPFSKVNSMKRLSTTAWQMLLSKYGGGPSLSSDDYCVECLNNEAKTAVCADDYRDRKASLKQLAEAALAGNSLEGCYNGCAEKIPITLAMLMLDLQHLLDVHMEIFFQRMLQGQSETCKICSQELTEVASMEDSLRATKLKQRQNHEKLIAGKSFALNPGDKYFLVPSSWLSKWRAYVTTTGKNISSSPEPENLEAIVDSLICQKHSRLIERPLELVCKRGVITQKPSTMDGLTLISENDWMLFSEDWNVMDGKGISAEIAFRNSSVKKVAGSCEEMPISEEDLSRSVDEANDDLEARRPYIKTYPELCEDCIGERESCELMQKLSYSNENISIYFVRGKEVPKSIREASATADIDRRTSKRSRKTSFGNTISLTVSASTTIYQLKMMIWEAFGVVKENQKLHKGSVEIEGDFDTLADKNIFPGDVLWVTDTEIHENRDIVDELSEQKTNANQAEEGFRGTLLTADVAADTTKDERVLVTTRHVPAPVVLLIQCEILRPYP</sequence>
<dbReference type="SUPFAM" id="SSF54001">
    <property type="entry name" value="Cysteine proteinases"/>
    <property type="match status" value="1"/>
</dbReference>
<dbReference type="SUPFAM" id="SSF54236">
    <property type="entry name" value="Ubiquitin-like"/>
    <property type="match status" value="1"/>
</dbReference>
<dbReference type="Gene3D" id="3.10.20.90">
    <property type="entry name" value="Phosphatidylinositol 3-kinase Catalytic Subunit, Chain A, domain 1"/>
    <property type="match status" value="1"/>
</dbReference>
<dbReference type="SUPFAM" id="SSF143791">
    <property type="entry name" value="DUSP-like"/>
    <property type="match status" value="2"/>
</dbReference>
<dbReference type="InterPro" id="IPR018200">
    <property type="entry name" value="USP_CS"/>
</dbReference>
<dbReference type="Proteomes" id="UP000092600">
    <property type="component" value="Unassembled WGS sequence"/>
</dbReference>
<comment type="similarity">
    <text evidence="3">Belongs to the peptidase C19 family.</text>
</comment>
<dbReference type="GO" id="GO:0004197">
    <property type="term" value="F:cysteine-type endopeptidase activity"/>
    <property type="evidence" value="ECO:0007669"/>
    <property type="project" value="InterPro"/>
</dbReference>
<dbReference type="GO" id="GO:0005829">
    <property type="term" value="C:cytosol"/>
    <property type="evidence" value="ECO:0007669"/>
    <property type="project" value="TreeGrafter"/>
</dbReference>
<evidence type="ECO:0000256" key="7">
    <source>
        <dbReference type="ARBA" id="ARBA00022786"/>
    </source>
</evidence>
<dbReference type="EC" id="3.4.19.12" evidence="4"/>
<dbReference type="InterPro" id="IPR006615">
    <property type="entry name" value="Pept_C19_DUSP"/>
</dbReference>
<comment type="catalytic activity">
    <reaction evidence="1">
        <text>Thiol-dependent hydrolysis of ester, thioester, amide, peptide and isopeptide bonds formed by the C-terminal Gly of ubiquitin (a 76-residue protein attached to proteins as an intracellular targeting signal).</text>
        <dbReference type="EC" id="3.4.19.12"/>
    </reaction>
</comment>
<dbReference type="InterPro" id="IPR028889">
    <property type="entry name" value="USP"/>
</dbReference>
<dbReference type="InterPro" id="IPR038765">
    <property type="entry name" value="Papain-like_cys_pep_sf"/>
</dbReference>
<evidence type="ECO:0000256" key="15">
    <source>
        <dbReference type="ARBA" id="ARBA00082179"/>
    </source>
</evidence>
<evidence type="ECO:0000256" key="12">
    <source>
        <dbReference type="ARBA" id="ARBA00071636"/>
    </source>
</evidence>
<evidence type="ECO:0000256" key="4">
    <source>
        <dbReference type="ARBA" id="ARBA00012759"/>
    </source>
</evidence>
<evidence type="ECO:0000256" key="9">
    <source>
        <dbReference type="ARBA" id="ARBA00022807"/>
    </source>
</evidence>
<dbReference type="PROSITE" id="PS50235">
    <property type="entry name" value="USP_3"/>
    <property type="match status" value="1"/>
</dbReference>
<evidence type="ECO:0000256" key="3">
    <source>
        <dbReference type="ARBA" id="ARBA00009085"/>
    </source>
</evidence>
<comment type="caution">
    <text evidence="19">The sequence shown here is derived from an EMBL/GenBank/DDBJ whole genome shotgun (WGS) entry which is preliminary data.</text>
</comment>
<dbReference type="GO" id="GO:0006508">
    <property type="term" value="P:proteolysis"/>
    <property type="evidence" value="ECO:0007669"/>
    <property type="project" value="UniProtKB-KW"/>
</dbReference>
<dbReference type="EMBL" id="LSRQ01002093">
    <property type="protein sequence ID" value="OAY75461.1"/>
    <property type="molecule type" value="Genomic_DNA"/>
</dbReference>
<feature type="domain" description="DUSP" evidence="18">
    <location>
        <begin position="495"/>
        <end position="619"/>
    </location>
</feature>
<dbReference type="GO" id="GO:0016579">
    <property type="term" value="P:protein deubiquitination"/>
    <property type="evidence" value="ECO:0007669"/>
    <property type="project" value="InterPro"/>
</dbReference>
<dbReference type="FunFam" id="3.90.70.10:FF:000049">
    <property type="entry name" value="ubiquitin carboxyl-terminal hydrolase 48"/>
    <property type="match status" value="1"/>
</dbReference>